<feature type="region of interest" description="Disordered" evidence="1">
    <location>
        <begin position="454"/>
        <end position="522"/>
    </location>
</feature>
<feature type="region of interest" description="Disordered" evidence="1">
    <location>
        <begin position="544"/>
        <end position="661"/>
    </location>
</feature>
<feature type="compositionally biased region" description="Polar residues" evidence="1">
    <location>
        <begin position="232"/>
        <end position="248"/>
    </location>
</feature>
<keyword evidence="3" id="KW-1185">Reference proteome</keyword>
<proteinExistence type="predicted"/>
<feature type="compositionally biased region" description="Basic and acidic residues" evidence="1">
    <location>
        <begin position="454"/>
        <end position="483"/>
    </location>
</feature>
<feature type="compositionally biased region" description="Basic residues" evidence="1">
    <location>
        <begin position="634"/>
        <end position="645"/>
    </location>
</feature>
<reference evidence="2" key="1">
    <citation type="journal article" date="2020" name="Stud. Mycol.">
        <title>101 Dothideomycetes genomes: a test case for predicting lifestyles and emergence of pathogens.</title>
        <authorList>
            <person name="Haridas S."/>
            <person name="Albert R."/>
            <person name="Binder M."/>
            <person name="Bloem J."/>
            <person name="Labutti K."/>
            <person name="Salamov A."/>
            <person name="Andreopoulos B."/>
            <person name="Baker S."/>
            <person name="Barry K."/>
            <person name="Bills G."/>
            <person name="Bluhm B."/>
            <person name="Cannon C."/>
            <person name="Castanera R."/>
            <person name="Culley D."/>
            <person name="Daum C."/>
            <person name="Ezra D."/>
            <person name="Gonzalez J."/>
            <person name="Henrissat B."/>
            <person name="Kuo A."/>
            <person name="Liang C."/>
            <person name="Lipzen A."/>
            <person name="Lutzoni F."/>
            <person name="Magnuson J."/>
            <person name="Mondo S."/>
            <person name="Nolan M."/>
            <person name="Ohm R."/>
            <person name="Pangilinan J."/>
            <person name="Park H.-J."/>
            <person name="Ramirez L."/>
            <person name="Alfaro M."/>
            <person name="Sun H."/>
            <person name="Tritt A."/>
            <person name="Yoshinaga Y."/>
            <person name="Zwiers L.-H."/>
            <person name="Turgeon B."/>
            <person name="Goodwin S."/>
            <person name="Spatafora J."/>
            <person name="Crous P."/>
            <person name="Grigoriev I."/>
        </authorList>
    </citation>
    <scope>NUCLEOTIDE SEQUENCE</scope>
    <source>
        <strain evidence="2">CBS 115976</strain>
    </source>
</reference>
<dbReference type="AlphaFoldDB" id="A0A6A6UED5"/>
<protein>
    <submittedName>
        <fullName evidence="2">Uncharacterized protein</fullName>
    </submittedName>
</protein>
<feature type="compositionally biased region" description="Low complexity" evidence="1">
    <location>
        <begin position="552"/>
        <end position="566"/>
    </location>
</feature>
<sequence length="748" mass="84245">MYRLSSSKKVAEQPIDAQFQNITGVLEDIQRNKAKSESITKSIAHCSRELQHLERIHSNRHRFHGPDGSDDPFALRDILQRFYTSCNALAYVGSPIEDFDNFDGCIQFPSTPKRGWKKKQLKTIEADYSEHERSLSLALSNAVYTTTQKMHRSKMSTDSGLTLILQQAERRHAFYEKQTTDSKDANKQRISTLKIEALKVEETDWEKSLRRYFEALECWTWESENEVETQMPAPSSRTSTFTESRYPQLVQRQSTTSLVRSNYGEFRRGEELDTGNVEYFRQPRRPSVTNRASMIIPSESNTNNRHSLNSNFSRSSNALVLYSPTSPTEDSTAVVRSRPIRRASISRDFHWEYVGNSSSLPLLAPLTARWPELKDAQVDIYTQTQGMSAKEARAYAQGRLACLDPEITNEVRRVLSGTPTSPTASQPALEAAEVRRVMPPPVKTATQSALVATEARRARPMLRDTTSERRRSVSLDPPTDRRKTLPAANPRAAKSQLHLNSQNVVPKLVSKPKQSRSIRNSLPNLEVQRRTFLSSLSDLRPLTAISERPSTSKSRASMKSMKSRASSLEKPPSRSLMQAFKNNRSNLSQTTILETVPDKGEGRSSSGSDTLTPEKDHDVETKSTLSASTNAHSYKSRSTHRKRAKPNTEKPLPPSPGKTSKLLGLFKSKVKNGDSHLKVPVPRSVLTSHSTSSFSHSRDSLRVSMELLRKKDSRATLLSMGEQPDMHFDVWLRALPYIEGRCTTPGNL</sequence>
<feature type="compositionally biased region" description="Basic and acidic residues" evidence="1">
    <location>
        <begin position="612"/>
        <end position="621"/>
    </location>
</feature>
<feature type="region of interest" description="Disordered" evidence="1">
    <location>
        <begin position="227"/>
        <end position="248"/>
    </location>
</feature>
<organism evidence="2 3">
    <name type="scientific">Microthyrium microscopicum</name>
    <dbReference type="NCBI Taxonomy" id="703497"/>
    <lineage>
        <taxon>Eukaryota</taxon>
        <taxon>Fungi</taxon>
        <taxon>Dikarya</taxon>
        <taxon>Ascomycota</taxon>
        <taxon>Pezizomycotina</taxon>
        <taxon>Dothideomycetes</taxon>
        <taxon>Dothideomycetes incertae sedis</taxon>
        <taxon>Microthyriales</taxon>
        <taxon>Microthyriaceae</taxon>
        <taxon>Microthyrium</taxon>
    </lineage>
</organism>
<gene>
    <name evidence="2" type="ORF">BT63DRAFT_423968</name>
</gene>
<feature type="compositionally biased region" description="Polar residues" evidence="1">
    <location>
        <begin position="580"/>
        <end position="593"/>
    </location>
</feature>
<feature type="compositionally biased region" description="Polar residues" evidence="1">
    <location>
        <begin position="622"/>
        <end position="633"/>
    </location>
</feature>
<dbReference type="OrthoDB" id="3929192at2759"/>
<name>A0A6A6UED5_9PEZI</name>
<dbReference type="EMBL" id="MU004234">
    <property type="protein sequence ID" value="KAF2669996.1"/>
    <property type="molecule type" value="Genomic_DNA"/>
</dbReference>
<accession>A0A6A6UED5</accession>
<evidence type="ECO:0000256" key="1">
    <source>
        <dbReference type="SAM" id="MobiDB-lite"/>
    </source>
</evidence>
<evidence type="ECO:0000313" key="2">
    <source>
        <dbReference type="EMBL" id="KAF2669996.1"/>
    </source>
</evidence>
<dbReference type="Proteomes" id="UP000799302">
    <property type="component" value="Unassembled WGS sequence"/>
</dbReference>
<evidence type="ECO:0000313" key="3">
    <source>
        <dbReference type="Proteomes" id="UP000799302"/>
    </source>
</evidence>